<keyword evidence="3" id="KW-0472">Membrane</keyword>
<dbReference type="InterPro" id="IPR057246">
    <property type="entry name" value="CARBOXYPEPT_ZN_1"/>
</dbReference>
<dbReference type="PROSITE" id="PS52035">
    <property type="entry name" value="PEPTIDASE_M14"/>
    <property type="match status" value="1"/>
</dbReference>
<protein>
    <submittedName>
        <fullName evidence="6">Peptidase M14 carboxypeptidase A domain-containing protein</fullName>
    </submittedName>
</protein>
<dbReference type="PANTHER" id="PTHR11532:SF62">
    <property type="entry name" value="CARBOXYPEPTIDASE D"/>
    <property type="match status" value="1"/>
</dbReference>
<proteinExistence type="inferred from homology"/>
<keyword evidence="3" id="KW-0812">Transmembrane</keyword>
<dbReference type="GO" id="GO:0005615">
    <property type="term" value="C:extracellular space"/>
    <property type="evidence" value="ECO:0007669"/>
    <property type="project" value="TreeGrafter"/>
</dbReference>
<dbReference type="Pfam" id="PF00246">
    <property type="entry name" value="Peptidase_M14"/>
    <property type="match status" value="1"/>
</dbReference>
<dbReference type="SMART" id="SM00631">
    <property type="entry name" value="Zn_pept"/>
    <property type="match status" value="1"/>
</dbReference>
<dbReference type="AlphaFoldDB" id="A0A915DBI3"/>
<dbReference type="GO" id="GO:0006518">
    <property type="term" value="P:peptide metabolic process"/>
    <property type="evidence" value="ECO:0007669"/>
    <property type="project" value="TreeGrafter"/>
</dbReference>
<dbReference type="PROSITE" id="PS00132">
    <property type="entry name" value="CARBOXYPEPT_ZN_1"/>
    <property type="match status" value="1"/>
</dbReference>
<accession>A0A915DBI3</accession>
<dbReference type="InterPro" id="IPR050753">
    <property type="entry name" value="Peptidase_M14_domain"/>
</dbReference>
<dbReference type="GO" id="GO:0008270">
    <property type="term" value="F:zinc ion binding"/>
    <property type="evidence" value="ECO:0007669"/>
    <property type="project" value="InterPro"/>
</dbReference>
<organism evidence="5 6">
    <name type="scientific">Ditylenchus dipsaci</name>
    <dbReference type="NCBI Taxonomy" id="166011"/>
    <lineage>
        <taxon>Eukaryota</taxon>
        <taxon>Metazoa</taxon>
        <taxon>Ecdysozoa</taxon>
        <taxon>Nematoda</taxon>
        <taxon>Chromadorea</taxon>
        <taxon>Rhabditida</taxon>
        <taxon>Tylenchina</taxon>
        <taxon>Tylenchomorpha</taxon>
        <taxon>Sphaerularioidea</taxon>
        <taxon>Anguinidae</taxon>
        <taxon>Anguininae</taxon>
        <taxon>Ditylenchus</taxon>
    </lineage>
</organism>
<dbReference type="WBParaSite" id="jg18166">
    <property type="protein sequence ID" value="jg18166"/>
    <property type="gene ID" value="jg18166"/>
</dbReference>
<name>A0A915DBI3_9BILA</name>
<feature type="transmembrane region" description="Helical" evidence="3">
    <location>
        <begin position="21"/>
        <end position="38"/>
    </location>
</feature>
<evidence type="ECO:0000259" key="4">
    <source>
        <dbReference type="PROSITE" id="PS52035"/>
    </source>
</evidence>
<comment type="similarity">
    <text evidence="1 2">Belongs to the peptidase M14 family.</text>
</comment>
<keyword evidence="5" id="KW-1185">Reference proteome</keyword>
<dbReference type="SUPFAM" id="SSF53187">
    <property type="entry name" value="Zn-dependent exopeptidases"/>
    <property type="match status" value="1"/>
</dbReference>
<sequence length="267" mass="30051">MSSSRHQCLLQTHPSASNTRVMVAGLVIALIISLLPYTNANIDWNSDIVPSDQELKAEKHDALTQYFGDKIEGGKLFRSHETMQKLVGNFTDVPLESQQNHNYEQMTKWLKDLAARFPQSPIYTQQARVCRTGSCGPEFKYVGNMHGNEVVGREALLYLAYVLCENYGKNDYLTKLLNETRIHIMPSMNPDGYEADQPGDRIGYRGRGNAHNVDLNRNFPARYPQHKDQSGGTYAEPETIAVMKWILEYPFVLSANLHGGTAILTVS</sequence>
<dbReference type="Proteomes" id="UP000887574">
    <property type="component" value="Unplaced"/>
</dbReference>
<dbReference type="InterPro" id="IPR000834">
    <property type="entry name" value="Peptidase_M14"/>
</dbReference>
<dbReference type="GO" id="GO:0004181">
    <property type="term" value="F:metallocarboxypeptidase activity"/>
    <property type="evidence" value="ECO:0007669"/>
    <property type="project" value="InterPro"/>
</dbReference>
<evidence type="ECO:0000313" key="6">
    <source>
        <dbReference type="WBParaSite" id="jg18166"/>
    </source>
</evidence>
<evidence type="ECO:0000256" key="2">
    <source>
        <dbReference type="PROSITE-ProRule" id="PRU01379"/>
    </source>
</evidence>
<evidence type="ECO:0000313" key="5">
    <source>
        <dbReference type="Proteomes" id="UP000887574"/>
    </source>
</evidence>
<dbReference type="PRINTS" id="PR00765">
    <property type="entry name" value="CRBOXYPTASEA"/>
</dbReference>
<keyword evidence="3" id="KW-1133">Transmembrane helix</keyword>
<dbReference type="GO" id="GO:0016485">
    <property type="term" value="P:protein processing"/>
    <property type="evidence" value="ECO:0007669"/>
    <property type="project" value="TreeGrafter"/>
</dbReference>
<reference evidence="6" key="1">
    <citation type="submission" date="2022-11" db="UniProtKB">
        <authorList>
            <consortium name="WormBaseParasite"/>
        </authorList>
    </citation>
    <scope>IDENTIFICATION</scope>
</reference>
<evidence type="ECO:0000256" key="1">
    <source>
        <dbReference type="ARBA" id="ARBA00005988"/>
    </source>
</evidence>
<dbReference type="Gene3D" id="3.40.630.10">
    <property type="entry name" value="Zn peptidases"/>
    <property type="match status" value="1"/>
</dbReference>
<comment type="caution">
    <text evidence="2">Lacks conserved residue(s) required for the propagation of feature annotation.</text>
</comment>
<dbReference type="PANTHER" id="PTHR11532">
    <property type="entry name" value="PROTEASE M14 CARBOXYPEPTIDASE"/>
    <property type="match status" value="1"/>
</dbReference>
<feature type="domain" description="Peptidase M14" evidence="4">
    <location>
        <begin position="72"/>
        <end position="267"/>
    </location>
</feature>
<evidence type="ECO:0000256" key="3">
    <source>
        <dbReference type="SAM" id="Phobius"/>
    </source>
</evidence>